<dbReference type="EMBL" id="JAAABJ010000518">
    <property type="protein sequence ID" value="NAW51277.1"/>
    <property type="molecule type" value="Genomic_DNA"/>
</dbReference>
<dbReference type="PANTHER" id="PTHR44858:SF1">
    <property type="entry name" value="UDP-N-ACETYLGLUCOSAMINE--PEPTIDE N-ACETYLGLUCOSAMINYLTRANSFERASE SPINDLY-RELATED"/>
    <property type="match status" value="1"/>
</dbReference>
<dbReference type="InterPro" id="IPR019734">
    <property type="entry name" value="TPR_rpt"/>
</dbReference>
<evidence type="ECO:0000256" key="3">
    <source>
        <dbReference type="PROSITE-ProRule" id="PRU00339"/>
    </source>
</evidence>
<reference evidence="4 5" key="1">
    <citation type="submission" date="2019-11" db="EMBL/GenBank/DDBJ databases">
        <title>Characterization of Elizabethkingia argenteiflava sp. nov., isolated from inner surface of Soybean Pods.</title>
        <authorList>
            <person name="Mo S."/>
        </authorList>
    </citation>
    <scope>NUCLEOTIDE SEQUENCE [LARGE SCALE GENOMIC DNA]</scope>
    <source>
        <strain evidence="4 5">YB22</strain>
    </source>
</reference>
<dbReference type="SMART" id="SM00028">
    <property type="entry name" value="TPR"/>
    <property type="match status" value="8"/>
</dbReference>
<gene>
    <name evidence="4" type="ORF">GNY06_07755</name>
</gene>
<dbReference type="SUPFAM" id="SSF81901">
    <property type="entry name" value="HCP-like"/>
    <property type="match status" value="1"/>
</dbReference>
<name>A0A845PXS8_9FLAO</name>
<evidence type="ECO:0000256" key="2">
    <source>
        <dbReference type="ARBA" id="ARBA00022803"/>
    </source>
</evidence>
<comment type="caution">
    <text evidence="4">The sequence shown here is derived from an EMBL/GenBank/DDBJ whole genome shotgun (WGS) entry which is preliminary data.</text>
</comment>
<feature type="repeat" description="TPR" evidence="3">
    <location>
        <begin position="204"/>
        <end position="237"/>
    </location>
</feature>
<protein>
    <recommendedName>
        <fullName evidence="6">Tetratricopeptide repeat protein</fullName>
    </recommendedName>
</protein>
<keyword evidence="1" id="KW-0677">Repeat</keyword>
<organism evidence="4 5">
    <name type="scientific">Elizabethkingia argenteiflava</name>
    <dbReference type="NCBI Taxonomy" id="2681556"/>
    <lineage>
        <taxon>Bacteria</taxon>
        <taxon>Pseudomonadati</taxon>
        <taxon>Bacteroidota</taxon>
        <taxon>Flavobacteriia</taxon>
        <taxon>Flavobacteriales</taxon>
        <taxon>Weeksellaceae</taxon>
        <taxon>Elizabethkingia</taxon>
    </lineage>
</organism>
<evidence type="ECO:0008006" key="6">
    <source>
        <dbReference type="Google" id="ProtNLM"/>
    </source>
</evidence>
<evidence type="ECO:0000256" key="1">
    <source>
        <dbReference type="ARBA" id="ARBA00022737"/>
    </source>
</evidence>
<accession>A0A845PXS8</accession>
<proteinExistence type="predicted"/>
<sequence>MKGRLEGSKKIVLGVAAFFVMNILGAQTVDDGVNALDGYKFGKAKEVYTALANKEPSDAHYFYLGNIYLVQTDPDFVKAAEYFNKGLALSPKKAYFSRLGLASIKLGRGDKAAAIAEFNQLAKDSREKDPEILYRIGQALTLYPQQNDPKLSVEYLNKAVELAQKKGVPEYYYYTLGDANRLDKNWGKAMTAYESALEVAKNKAAVYTRMGTLWTSAKQWERAKDNIDKALQADPNYAPAYKARGGFNIIYQKYADAAQDYKKYLELADSDPNTIVDYAKLAFLAKDYKNANTALDSVFDQVSDPIKYRIKAYLQFQEKDYNAAKLSLDTFLSKVEKERILPSDAGLEGLILAGIAKEKKDSALMAQAKQKIEAAKAAKDETLDWDVEWAAVSGLSSKQSTDAEGPTNPAIESLKKQVAANPDNTDLLYKLATSYQDAQNWGGASSAWSQIVNLLPTWEPGYYSLGYALQKNGNAAGAIVAYQKYADILTAKPAEEQAKAKELLTNSYYNMAALLASTDKLKALEYINKSLEVNPSDADALKLKEKLTK</sequence>
<keyword evidence="5" id="KW-1185">Reference proteome</keyword>
<dbReference type="RefSeq" id="WP_166519560.1">
    <property type="nucleotide sequence ID" value="NZ_JAAABJ010000518.1"/>
</dbReference>
<dbReference type="PROSITE" id="PS50005">
    <property type="entry name" value="TPR"/>
    <property type="match status" value="1"/>
</dbReference>
<dbReference type="InterPro" id="IPR011990">
    <property type="entry name" value="TPR-like_helical_dom_sf"/>
</dbReference>
<dbReference type="InterPro" id="IPR050498">
    <property type="entry name" value="Ycf3"/>
</dbReference>
<dbReference type="Proteomes" id="UP000553459">
    <property type="component" value="Unassembled WGS sequence"/>
</dbReference>
<evidence type="ECO:0000313" key="5">
    <source>
        <dbReference type="Proteomes" id="UP000553459"/>
    </source>
</evidence>
<dbReference type="GO" id="GO:0046813">
    <property type="term" value="P:receptor-mediated virion attachment to host cell"/>
    <property type="evidence" value="ECO:0007669"/>
    <property type="project" value="TreeGrafter"/>
</dbReference>
<dbReference type="Gene3D" id="1.25.40.10">
    <property type="entry name" value="Tetratricopeptide repeat domain"/>
    <property type="match status" value="3"/>
</dbReference>
<dbReference type="PANTHER" id="PTHR44858">
    <property type="entry name" value="TETRATRICOPEPTIDE REPEAT PROTEIN 6"/>
    <property type="match status" value="1"/>
</dbReference>
<dbReference type="SUPFAM" id="SSF48452">
    <property type="entry name" value="TPR-like"/>
    <property type="match status" value="1"/>
</dbReference>
<dbReference type="AlphaFoldDB" id="A0A845PXS8"/>
<keyword evidence="2 3" id="KW-0802">TPR repeat</keyword>
<evidence type="ECO:0000313" key="4">
    <source>
        <dbReference type="EMBL" id="NAW51277.1"/>
    </source>
</evidence>
<dbReference type="GO" id="GO:0009279">
    <property type="term" value="C:cell outer membrane"/>
    <property type="evidence" value="ECO:0007669"/>
    <property type="project" value="TreeGrafter"/>
</dbReference>